<evidence type="ECO:0000313" key="2">
    <source>
        <dbReference type="Proteomes" id="UP000034883"/>
    </source>
</evidence>
<dbReference type="KEGG" id="samy:DB32_008883"/>
<sequence>MRELGAGRVFGTASSARARVVHDPAEAWSYAFSREDLEDGEDWVQLRGHALAERWSLCAADLGRELVTSHDLIAPLSSREVDTIARQIASRLALGREYPEEIFTDLKLILATSKAPRPSAFSPMIDGMFAAYQRGAYPCGWAGRWPEGEIVWFVPPA</sequence>
<evidence type="ECO:0000313" key="1">
    <source>
        <dbReference type="EMBL" id="AKF11734.1"/>
    </source>
</evidence>
<dbReference type="STRING" id="927083.DB32_008883"/>
<dbReference type="Proteomes" id="UP000034883">
    <property type="component" value="Chromosome"/>
</dbReference>
<reference evidence="1 2" key="1">
    <citation type="submission" date="2015-03" db="EMBL/GenBank/DDBJ databases">
        <title>Genome assembly of Sandaracinus amylolyticus DSM 53668.</title>
        <authorList>
            <person name="Sharma G."/>
            <person name="Subramanian S."/>
        </authorList>
    </citation>
    <scope>NUCLEOTIDE SEQUENCE [LARGE SCALE GENOMIC DNA]</scope>
    <source>
        <strain evidence="1 2">DSM 53668</strain>
    </source>
</reference>
<accession>A0A0F6SI81</accession>
<proteinExistence type="predicted"/>
<dbReference type="AlphaFoldDB" id="A0A0F6SI81"/>
<keyword evidence="2" id="KW-1185">Reference proteome</keyword>
<gene>
    <name evidence="1" type="ORF">DB32_008883</name>
</gene>
<organism evidence="1 2">
    <name type="scientific">Sandaracinus amylolyticus</name>
    <dbReference type="NCBI Taxonomy" id="927083"/>
    <lineage>
        <taxon>Bacteria</taxon>
        <taxon>Pseudomonadati</taxon>
        <taxon>Myxococcota</taxon>
        <taxon>Polyangia</taxon>
        <taxon>Polyangiales</taxon>
        <taxon>Sandaracinaceae</taxon>
        <taxon>Sandaracinus</taxon>
    </lineage>
</organism>
<protein>
    <submittedName>
        <fullName evidence="1">Uncharacterized protein</fullName>
    </submittedName>
</protein>
<dbReference type="EMBL" id="CP011125">
    <property type="protein sequence ID" value="AKF11734.1"/>
    <property type="molecule type" value="Genomic_DNA"/>
</dbReference>
<name>A0A0F6SI81_9BACT</name>